<dbReference type="InterPro" id="IPR038722">
    <property type="entry name" value="Ner_HTH_dom"/>
</dbReference>
<evidence type="ECO:0000256" key="4">
    <source>
        <dbReference type="ARBA" id="ARBA00023163"/>
    </source>
</evidence>
<evidence type="ECO:0000256" key="2">
    <source>
        <dbReference type="ARBA" id="ARBA00023015"/>
    </source>
</evidence>
<proteinExistence type="inferred from homology"/>
<dbReference type="SUPFAM" id="SSF47413">
    <property type="entry name" value="lambda repressor-like DNA-binding domains"/>
    <property type="match status" value="1"/>
</dbReference>
<dbReference type="RefSeq" id="WP_003823492.1">
    <property type="nucleotide sequence ID" value="NZ_CP082861.1"/>
</dbReference>
<name>A0A8B4GBM1_EIKCO</name>
<evidence type="ECO:0000259" key="5">
    <source>
        <dbReference type="Pfam" id="PF13693"/>
    </source>
</evidence>
<evidence type="ECO:0000256" key="3">
    <source>
        <dbReference type="ARBA" id="ARBA00023125"/>
    </source>
</evidence>
<evidence type="ECO:0000256" key="1">
    <source>
        <dbReference type="ARBA" id="ARBA00006157"/>
    </source>
</evidence>
<reference evidence="6 7" key="1">
    <citation type="submission" date="2017-06" db="EMBL/GenBank/DDBJ databases">
        <authorList>
            <consortium name="Pathogen Informatics"/>
        </authorList>
    </citation>
    <scope>NUCLEOTIDE SEQUENCE [LARGE SCALE GENOMIC DNA]</scope>
    <source>
        <strain evidence="6 7">NCTC10596</strain>
    </source>
</reference>
<dbReference type="EMBL" id="LT906482">
    <property type="protein sequence ID" value="SNW07682.1"/>
    <property type="molecule type" value="Genomic_DNA"/>
</dbReference>
<keyword evidence="2" id="KW-0805">Transcription regulation</keyword>
<dbReference type="GO" id="GO:0003677">
    <property type="term" value="F:DNA binding"/>
    <property type="evidence" value="ECO:0007669"/>
    <property type="project" value="UniProtKB-KW"/>
</dbReference>
<feature type="domain" description="Ner winged helix-turn-helix DNA-binding" evidence="5">
    <location>
        <begin position="7"/>
        <end position="74"/>
    </location>
</feature>
<dbReference type="GeneID" id="60769608"/>
<evidence type="ECO:0000313" key="6">
    <source>
        <dbReference type="EMBL" id="SNW07682.1"/>
    </source>
</evidence>
<comment type="similarity">
    <text evidence="1">Belongs to the ner transcriptional regulatory family.</text>
</comment>
<sequence>MQKNTADWHRADVVAALKKVGWSVRALSIASGLGPNTLKNALSQPYPKAERIIADALGMKPEEIWPQRYAARNFRPTLHKTVNA</sequence>
<dbReference type="AlphaFoldDB" id="A0A8B4GBM1"/>
<dbReference type="Gene3D" id="1.10.260.40">
    <property type="entry name" value="lambda repressor-like DNA-binding domains"/>
    <property type="match status" value="1"/>
</dbReference>
<protein>
    <submittedName>
        <fullName evidence="6">DNA-binding transcriptional regulator Nlp</fullName>
    </submittedName>
</protein>
<gene>
    <name evidence="6" type="ORF">SAMEA4412678_00713</name>
</gene>
<organism evidence="6 7">
    <name type="scientific">Eikenella corrodens</name>
    <dbReference type="NCBI Taxonomy" id="539"/>
    <lineage>
        <taxon>Bacteria</taxon>
        <taxon>Pseudomonadati</taxon>
        <taxon>Pseudomonadota</taxon>
        <taxon>Betaproteobacteria</taxon>
        <taxon>Neisseriales</taxon>
        <taxon>Neisseriaceae</taxon>
        <taxon>Eikenella</taxon>
    </lineage>
</organism>
<dbReference type="Proteomes" id="UP000215465">
    <property type="component" value="Chromosome 1"/>
</dbReference>
<dbReference type="KEGG" id="ecor:SAMEA4412678_0713"/>
<accession>A0A8B4GBM1</accession>
<dbReference type="Pfam" id="PF13693">
    <property type="entry name" value="HTH_35"/>
    <property type="match status" value="1"/>
</dbReference>
<dbReference type="InterPro" id="IPR010982">
    <property type="entry name" value="Lambda_DNA-bd_dom_sf"/>
</dbReference>
<keyword evidence="4" id="KW-0804">Transcription</keyword>
<evidence type="ECO:0000313" key="7">
    <source>
        <dbReference type="Proteomes" id="UP000215465"/>
    </source>
</evidence>
<keyword evidence="3 6" id="KW-0238">DNA-binding</keyword>